<reference evidence="7 8" key="1">
    <citation type="journal article" date="2010" name="BMC Genomics">
        <title>Metabolic flexibility revealed in the genome of the cyst-forming alpha-1 proteobacterium Rhodospirillum centenum.</title>
        <authorList>
            <person name="Lu Y.K."/>
            <person name="Marden J."/>
            <person name="Han M."/>
            <person name="Swingley W.D."/>
            <person name="Mastrian S.D."/>
            <person name="Chowdhury S.R."/>
            <person name="Hao J."/>
            <person name="Helmy T."/>
            <person name="Kim S."/>
            <person name="Kurdoglu A.A."/>
            <person name="Matthies H.J."/>
            <person name="Rollo D."/>
            <person name="Stothard P."/>
            <person name="Blankenship R.E."/>
            <person name="Bauer C.E."/>
            <person name="Touchman J.W."/>
        </authorList>
    </citation>
    <scope>NUCLEOTIDE SEQUENCE [LARGE SCALE GENOMIC DNA]</scope>
    <source>
        <strain evidence="8">ATCC 51521 / SW</strain>
    </source>
</reference>
<evidence type="ECO:0000256" key="6">
    <source>
        <dbReference type="SAM" id="Phobius"/>
    </source>
</evidence>
<accession>B6ITE8</accession>
<keyword evidence="5 6" id="KW-0472">Membrane</keyword>
<evidence type="ECO:0000256" key="4">
    <source>
        <dbReference type="ARBA" id="ARBA00022989"/>
    </source>
</evidence>
<protein>
    <submittedName>
        <fullName evidence="7">Membrane protein, putative</fullName>
    </submittedName>
</protein>
<dbReference type="InterPro" id="IPR002549">
    <property type="entry name" value="AI-2E-like"/>
</dbReference>
<dbReference type="RefSeq" id="WP_012566951.1">
    <property type="nucleotide sequence ID" value="NC_011420.2"/>
</dbReference>
<dbReference type="PANTHER" id="PTHR21716">
    <property type="entry name" value="TRANSMEMBRANE PROTEIN"/>
    <property type="match status" value="1"/>
</dbReference>
<dbReference type="PANTHER" id="PTHR21716:SF16">
    <property type="entry name" value="BLL1467 PROTEIN"/>
    <property type="match status" value="1"/>
</dbReference>
<dbReference type="KEGG" id="rce:RC1_1769"/>
<sequence length="370" mass="39906">MPEQTAVDRTFAEAQAGRTAPADGRDLLRVQTVAVLVLLALAVMYTLHFTREVLLPVFLAFLLSLLLRGPVKALRRLHLPEPLGAALVTLALLAAAGGLAYVLSEPATAWVRRLPVILSEVREKFGDIQAQIEQARLATERLQQMTGAGDAPPEVVVRGPSLAAEILSQTQIVMAQAAVTLALTFFFLAFGRHTLESVLRSLPHVRDRLHLVDIVNTVQINISAYLMTITLINSALAFVTATLLWALGMPNPVLFGGIAGLLNFIPYIGSACTTIILAIVALLSFDTWWAVLLPPACFIMLTALEGNFVTPTIVGRRLTLNPIFVFATVLFWGWLWGMPGALLAVPILAVFKILCDATPPLRTLGALIGG</sequence>
<dbReference type="HOGENOM" id="CLU_031275_0_1_5"/>
<dbReference type="GO" id="GO:0055085">
    <property type="term" value="P:transmembrane transport"/>
    <property type="evidence" value="ECO:0007669"/>
    <property type="project" value="TreeGrafter"/>
</dbReference>
<dbReference type="GO" id="GO:0016020">
    <property type="term" value="C:membrane"/>
    <property type="evidence" value="ECO:0007669"/>
    <property type="project" value="UniProtKB-SubCell"/>
</dbReference>
<name>B6ITE8_RHOCS</name>
<evidence type="ECO:0000256" key="5">
    <source>
        <dbReference type="ARBA" id="ARBA00023136"/>
    </source>
</evidence>
<feature type="transmembrane region" description="Helical" evidence="6">
    <location>
        <begin position="253"/>
        <end position="280"/>
    </location>
</feature>
<feature type="transmembrane region" description="Helical" evidence="6">
    <location>
        <begin position="224"/>
        <end position="247"/>
    </location>
</feature>
<evidence type="ECO:0000256" key="1">
    <source>
        <dbReference type="ARBA" id="ARBA00004141"/>
    </source>
</evidence>
<evidence type="ECO:0000313" key="8">
    <source>
        <dbReference type="Proteomes" id="UP000001591"/>
    </source>
</evidence>
<feature type="transmembrane region" description="Helical" evidence="6">
    <location>
        <begin position="53"/>
        <end position="71"/>
    </location>
</feature>
<feature type="transmembrane region" description="Helical" evidence="6">
    <location>
        <begin position="172"/>
        <end position="191"/>
    </location>
</feature>
<comment type="subcellular location">
    <subcellularLocation>
        <location evidence="1">Membrane</location>
        <topology evidence="1">Multi-pass membrane protein</topology>
    </subcellularLocation>
</comment>
<proteinExistence type="inferred from homology"/>
<dbReference type="STRING" id="414684.RC1_1769"/>
<feature type="transmembrane region" description="Helical" evidence="6">
    <location>
        <begin position="287"/>
        <end position="304"/>
    </location>
</feature>
<feature type="transmembrane region" description="Helical" evidence="6">
    <location>
        <begin position="27"/>
        <end position="47"/>
    </location>
</feature>
<evidence type="ECO:0000256" key="3">
    <source>
        <dbReference type="ARBA" id="ARBA00022692"/>
    </source>
</evidence>
<keyword evidence="3 6" id="KW-0812">Transmembrane</keyword>
<gene>
    <name evidence="7" type="ordered locus">RC1_1769</name>
</gene>
<keyword evidence="8" id="KW-1185">Reference proteome</keyword>
<organism evidence="7 8">
    <name type="scientific">Rhodospirillum centenum (strain ATCC 51521 / SW)</name>
    <dbReference type="NCBI Taxonomy" id="414684"/>
    <lineage>
        <taxon>Bacteria</taxon>
        <taxon>Pseudomonadati</taxon>
        <taxon>Pseudomonadota</taxon>
        <taxon>Alphaproteobacteria</taxon>
        <taxon>Rhodospirillales</taxon>
        <taxon>Rhodospirillaceae</taxon>
        <taxon>Rhodospirillum</taxon>
    </lineage>
</organism>
<dbReference type="AlphaFoldDB" id="B6ITE8"/>
<dbReference type="Proteomes" id="UP000001591">
    <property type="component" value="Chromosome"/>
</dbReference>
<evidence type="ECO:0000256" key="2">
    <source>
        <dbReference type="ARBA" id="ARBA00009773"/>
    </source>
</evidence>
<feature type="transmembrane region" description="Helical" evidence="6">
    <location>
        <begin position="324"/>
        <end position="351"/>
    </location>
</feature>
<dbReference type="Pfam" id="PF01594">
    <property type="entry name" value="AI-2E_transport"/>
    <property type="match status" value="1"/>
</dbReference>
<dbReference type="eggNOG" id="COG0628">
    <property type="taxonomic scope" value="Bacteria"/>
</dbReference>
<dbReference type="EMBL" id="CP000613">
    <property type="protein sequence ID" value="ACI99166.1"/>
    <property type="molecule type" value="Genomic_DNA"/>
</dbReference>
<keyword evidence="4 6" id="KW-1133">Transmembrane helix</keyword>
<evidence type="ECO:0000313" key="7">
    <source>
        <dbReference type="EMBL" id="ACI99166.1"/>
    </source>
</evidence>
<feature type="transmembrane region" description="Helical" evidence="6">
    <location>
        <begin position="83"/>
        <end position="103"/>
    </location>
</feature>
<comment type="similarity">
    <text evidence="2">Belongs to the autoinducer-2 exporter (AI-2E) (TC 2.A.86) family.</text>
</comment>